<gene>
    <name evidence="6" type="ORF">STRIC_2163</name>
</gene>
<keyword evidence="3" id="KW-0010">Activator</keyword>
<feature type="domain" description="HTH merR-type" evidence="5">
    <location>
        <begin position="1"/>
        <end position="70"/>
    </location>
</feature>
<dbReference type="Pfam" id="PF07739">
    <property type="entry name" value="TipAS"/>
    <property type="match status" value="1"/>
</dbReference>
<evidence type="ECO:0000256" key="4">
    <source>
        <dbReference type="ARBA" id="ARBA00023163"/>
    </source>
</evidence>
<dbReference type="InterPro" id="IPR047057">
    <property type="entry name" value="MerR_fam"/>
</dbReference>
<protein>
    <submittedName>
        <fullName evidence="6">TipAS antibiotic-recognition domain protein</fullName>
    </submittedName>
</protein>
<dbReference type="InterPro" id="IPR012925">
    <property type="entry name" value="TipAS_dom"/>
</dbReference>
<reference evidence="6 7" key="1">
    <citation type="journal article" date="2014" name="Int. J. Syst. Evol. Microbiol.">
        <title>Phylogenomics and the dynamic genome evolution of the genus Streptococcus.</title>
        <authorList>
            <consortium name="The Broad Institute Genome Sequencing Platform"/>
            <person name="Richards V.P."/>
            <person name="Palmer S.R."/>
            <person name="Pavinski Bitar P.D."/>
            <person name="Qin X."/>
            <person name="Weinstock G.M."/>
            <person name="Highlander S.K."/>
            <person name="Town C.D."/>
            <person name="Burne R.A."/>
            <person name="Stanhope M.J."/>
        </authorList>
    </citation>
    <scope>NUCLEOTIDE SEQUENCE [LARGE SCALE GENOMIC DNA]</scope>
    <source>
        <strain evidence="6 7">707-05</strain>
    </source>
</reference>
<dbReference type="PROSITE" id="PS50937">
    <property type="entry name" value="HTH_MERR_2"/>
    <property type="match status" value="1"/>
</dbReference>
<dbReference type="STRING" id="764299.STRIC_2163"/>
<evidence type="ECO:0000313" key="7">
    <source>
        <dbReference type="Proteomes" id="UP000003330"/>
    </source>
</evidence>
<keyword evidence="1" id="KW-0805">Transcription regulation</keyword>
<evidence type="ECO:0000313" key="6">
    <source>
        <dbReference type="EMBL" id="EHI69942.1"/>
    </source>
</evidence>
<evidence type="ECO:0000256" key="1">
    <source>
        <dbReference type="ARBA" id="ARBA00023015"/>
    </source>
</evidence>
<dbReference type="SUPFAM" id="SSF46955">
    <property type="entry name" value="Putative DNA-binding domain"/>
    <property type="match status" value="1"/>
</dbReference>
<dbReference type="EMBL" id="AEUX02000005">
    <property type="protein sequence ID" value="EHI69942.1"/>
    <property type="molecule type" value="Genomic_DNA"/>
</dbReference>
<dbReference type="InterPro" id="IPR009061">
    <property type="entry name" value="DNA-bd_dom_put_sf"/>
</dbReference>
<dbReference type="Gene3D" id="1.10.490.50">
    <property type="entry name" value="Antibiotic binding domain of TipA-like multidrug resistance regulators"/>
    <property type="match status" value="1"/>
</dbReference>
<dbReference type="eggNOG" id="COG0789">
    <property type="taxonomic scope" value="Bacteria"/>
</dbReference>
<dbReference type="GO" id="GO:0003677">
    <property type="term" value="F:DNA binding"/>
    <property type="evidence" value="ECO:0007669"/>
    <property type="project" value="UniProtKB-KW"/>
</dbReference>
<dbReference type="CDD" id="cd01106">
    <property type="entry name" value="HTH_TipAL-Mta"/>
    <property type="match status" value="1"/>
</dbReference>
<dbReference type="OrthoDB" id="9814833at2"/>
<dbReference type="PANTHER" id="PTHR30204">
    <property type="entry name" value="REDOX-CYCLING DRUG-SENSING TRANSCRIPTIONAL ACTIVATOR SOXR"/>
    <property type="match status" value="1"/>
</dbReference>
<dbReference type="PANTHER" id="PTHR30204:SF90">
    <property type="entry name" value="HTH-TYPE TRANSCRIPTIONAL ACTIVATOR MTA"/>
    <property type="match status" value="1"/>
</dbReference>
<evidence type="ECO:0000256" key="3">
    <source>
        <dbReference type="ARBA" id="ARBA00023159"/>
    </source>
</evidence>
<keyword evidence="7" id="KW-1185">Reference proteome</keyword>
<dbReference type="RefSeq" id="WP_008088035.1">
    <property type="nucleotide sequence ID" value="NZ_AEUX02000005.1"/>
</dbReference>
<proteinExistence type="predicted"/>
<sequence>MKTVKDMSIITGISVRTLHYYDEIGLLSPALLGENGYRFYDDDSLVRLQEILLFRELEFPLKTIKEIMDSPSYDRNQALSDQIKWLELKKVHLEKVISQAKAMQGGLDMTDFTAYNQTELEAFQKEAKERWGETSGYREFESKYSASHFSKVQEDMGNIMAVFGKWKDLDVSDEKVQRQVKVLQDYITRNCYTCTDEILAGLGQLYVADERFTSYIDSVGGNGTAHFINEAIKVACNIKAD</sequence>
<evidence type="ECO:0000256" key="2">
    <source>
        <dbReference type="ARBA" id="ARBA00023125"/>
    </source>
</evidence>
<dbReference type="AlphaFoldDB" id="G5K1A6"/>
<dbReference type="InterPro" id="IPR036244">
    <property type="entry name" value="TipA-like_antibiotic-bd"/>
</dbReference>
<keyword evidence="4" id="KW-0804">Transcription</keyword>
<comment type="caution">
    <text evidence="6">The sequence shown here is derived from an EMBL/GenBank/DDBJ whole genome shotgun (WGS) entry which is preliminary data.</text>
</comment>
<evidence type="ECO:0000259" key="5">
    <source>
        <dbReference type="PROSITE" id="PS50937"/>
    </source>
</evidence>
<dbReference type="InterPro" id="IPR000551">
    <property type="entry name" value="MerR-type_HTH_dom"/>
</dbReference>
<dbReference type="GO" id="GO:0003700">
    <property type="term" value="F:DNA-binding transcription factor activity"/>
    <property type="evidence" value="ECO:0007669"/>
    <property type="project" value="InterPro"/>
</dbReference>
<organism evidence="6 7">
    <name type="scientific">Streptococcus ictaluri 707-05</name>
    <dbReference type="NCBI Taxonomy" id="764299"/>
    <lineage>
        <taxon>Bacteria</taxon>
        <taxon>Bacillati</taxon>
        <taxon>Bacillota</taxon>
        <taxon>Bacilli</taxon>
        <taxon>Lactobacillales</taxon>
        <taxon>Streptococcaceae</taxon>
        <taxon>Streptococcus</taxon>
    </lineage>
</organism>
<name>G5K1A6_9STRE</name>
<dbReference type="Pfam" id="PF13411">
    <property type="entry name" value="MerR_1"/>
    <property type="match status" value="1"/>
</dbReference>
<dbReference type="Gene3D" id="1.10.1660.10">
    <property type="match status" value="1"/>
</dbReference>
<accession>G5K1A6</accession>
<dbReference type="SMART" id="SM00422">
    <property type="entry name" value="HTH_MERR"/>
    <property type="match status" value="1"/>
</dbReference>
<keyword evidence="2" id="KW-0238">DNA-binding</keyword>
<dbReference type="Proteomes" id="UP000003330">
    <property type="component" value="Unassembled WGS sequence"/>
</dbReference>
<dbReference type="SUPFAM" id="SSF89082">
    <property type="entry name" value="Antibiotic binding domain of TipA-like multidrug resistance regulators"/>
    <property type="match status" value="1"/>
</dbReference>